<dbReference type="Pfam" id="PF07731">
    <property type="entry name" value="Cu-oxidase_2"/>
    <property type="match status" value="1"/>
</dbReference>
<dbReference type="GO" id="GO:0005507">
    <property type="term" value="F:copper ion binding"/>
    <property type="evidence" value="ECO:0007669"/>
    <property type="project" value="InterPro"/>
</dbReference>
<dbReference type="Gene3D" id="2.60.40.420">
    <property type="entry name" value="Cupredoxins - blue copper proteins"/>
    <property type="match status" value="3"/>
</dbReference>
<keyword evidence="2" id="KW-0479">Metal-binding</keyword>
<feature type="domain" description="Plastocyanin-like" evidence="5">
    <location>
        <begin position="247"/>
        <end position="401"/>
    </location>
</feature>
<dbReference type="OrthoDB" id="2121828at2759"/>
<keyword evidence="3" id="KW-0560">Oxidoreductase</keyword>
<dbReference type="InterPro" id="IPR011706">
    <property type="entry name" value="Cu-oxidase_C"/>
</dbReference>
<dbReference type="InterPro" id="IPR045087">
    <property type="entry name" value="Cu-oxidase_fam"/>
</dbReference>
<dbReference type="PROSITE" id="PS00080">
    <property type="entry name" value="MULTICOPPER_OXIDASE2"/>
    <property type="match status" value="1"/>
</dbReference>
<feature type="domain" description="Plastocyanin-like" evidence="7">
    <location>
        <begin position="136"/>
        <end position="236"/>
    </location>
</feature>
<dbReference type="SUPFAM" id="SSF49503">
    <property type="entry name" value="Cupredoxins"/>
    <property type="match status" value="3"/>
</dbReference>
<dbReference type="InterPro" id="IPR011707">
    <property type="entry name" value="Cu-oxidase-like_N"/>
</dbReference>
<evidence type="ECO:0000256" key="1">
    <source>
        <dbReference type="ARBA" id="ARBA00010609"/>
    </source>
</evidence>
<dbReference type="AlphaFoldDB" id="A0A232LT41"/>
<gene>
    <name evidence="8" type="ORF">Egran_04920</name>
</gene>
<dbReference type="InterPro" id="IPR001117">
    <property type="entry name" value="Cu-oxidase_2nd"/>
</dbReference>
<dbReference type="Proteomes" id="UP000243515">
    <property type="component" value="Unassembled WGS sequence"/>
</dbReference>
<evidence type="ECO:0000256" key="4">
    <source>
        <dbReference type="ARBA" id="ARBA00023008"/>
    </source>
</evidence>
<evidence type="ECO:0000313" key="8">
    <source>
        <dbReference type="EMBL" id="OXV07315.1"/>
    </source>
</evidence>
<evidence type="ECO:0000259" key="7">
    <source>
        <dbReference type="Pfam" id="PF07732"/>
    </source>
</evidence>
<protein>
    <recommendedName>
        <fullName evidence="10">Multicopper oxidase</fullName>
    </recommendedName>
</protein>
<dbReference type="Pfam" id="PF00394">
    <property type="entry name" value="Cu-oxidase"/>
    <property type="match status" value="1"/>
</dbReference>
<evidence type="ECO:0008006" key="10">
    <source>
        <dbReference type="Google" id="ProtNLM"/>
    </source>
</evidence>
<reference evidence="8 9" key="1">
    <citation type="journal article" date="2015" name="Environ. Microbiol.">
        <title>Metagenome sequence of Elaphomyces granulatus from sporocarp tissue reveals Ascomycota ectomycorrhizal fingerprints of genome expansion and a Proteobacteria-rich microbiome.</title>
        <authorList>
            <person name="Quandt C.A."/>
            <person name="Kohler A."/>
            <person name="Hesse C.N."/>
            <person name="Sharpton T.J."/>
            <person name="Martin F."/>
            <person name="Spatafora J.W."/>
        </authorList>
    </citation>
    <scope>NUCLEOTIDE SEQUENCE [LARGE SCALE GENOMIC DNA]</scope>
    <source>
        <strain evidence="8 9">OSC145934</strain>
    </source>
</reference>
<dbReference type="PANTHER" id="PTHR11709">
    <property type="entry name" value="MULTI-COPPER OXIDASE"/>
    <property type="match status" value="1"/>
</dbReference>
<dbReference type="PANTHER" id="PTHR11709:SF71">
    <property type="entry name" value="OXIDOREDUCTASE TPCJ"/>
    <property type="match status" value="1"/>
</dbReference>
<dbReference type="Pfam" id="PF07732">
    <property type="entry name" value="Cu-oxidase_3"/>
    <property type="match status" value="1"/>
</dbReference>
<keyword evidence="4" id="KW-0186">Copper</keyword>
<dbReference type="EMBL" id="NPHW01004932">
    <property type="protein sequence ID" value="OXV07315.1"/>
    <property type="molecule type" value="Genomic_DNA"/>
</dbReference>
<accession>A0A232LT41</accession>
<evidence type="ECO:0000256" key="3">
    <source>
        <dbReference type="ARBA" id="ARBA00023002"/>
    </source>
</evidence>
<dbReference type="GO" id="GO:0016491">
    <property type="term" value="F:oxidoreductase activity"/>
    <property type="evidence" value="ECO:0007669"/>
    <property type="project" value="UniProtKB-KW"/>
</dbReference>
<dbReference type="InterPro" id="IPR008972">
    <property type="entry name" value="Cupredoxin"/>
</dbReference>
<name>A0A232LT41_9EURO</name>
<evidence type="ECO:0000313" key="9">
    <source>
        <dbReference type="Proteomes" id="UP000243515"/>
    </source>
</evidence>
<sequence length="641" mass="71602">MYLIDRFWISITYVLSCLTPSPFKGIGRVEQAPFLASSGSGPLHHHNGPIFKPPGGRLRGPGSEFTCEYPQMVGWSFCSTPENRACWLRNDETGAEYNITTDYEDINQTPIGITRNYVIDLTDDEINADGLAFPEGKIYNKTYPGPWIQACWGDTVTIIVKNHLAYNGTTVHWHGIRQWLSMNMDGVNGITQCPIAPGDSFNYTWKAMQYGSSWYHSHYSVQYADGAVGPMTLHGPSSAPYDEAKLPIVMTDWGHNSAFEAVQTSLEFPSIVLNGRGNITRYNNSMPAQLPVPTPYTITFERAKRYLLRLINTSFEATFVFSIDNHVLQIVGSDFVPIHPYFNKSVLIGIGQRYHVIVEADPINSTEENFWIRTWLANCFRFDQSQASPGYEQIGILRYGSSEAFPNTNPWEDVALSCSDETYTSLIPILPWTVGSPSNNQSSDVGQNFTVQGKSAPTFFPLAFFSLGGNHNPLRIDWENPTFLNLNNAGPWNPLWVVFPENYTSTDWIHLHGHDFAILQQIEGVKFPDQLNLKLDNPPRRDVVLLPTNGYVVIAFKTDNPGTWLVHCHIANHVALGLAVQIMERQQSAAALWPPGSPAINAATDVCSNWSKWWGNCNNWWPGDGSTCQFGSDNASPDSGV</sequence>
<dbReference type="InterPro" id="IPR002355">
    <property type="entry name" value="Cu_oxidase_Cu_BS"/>
</dbReference>
<organism evidence="8 9">
    <name type="scientific">Elaphomyces granulatus</name>
    <dbReference type="NCBI Taxonomy" id="519963"/>
    <lineage>
        <taxon>Eukaryota</taxon>
        <taxon>Fungi</taxon>
        <taxon>Dikarya</taxon>
        <taxon>Ascomycota</taxon>
        <taxon>Pezizomycotina</taxon>
        <taxon>Eurotiomycetes</taxon>
        <taxon>Eurotiomycetidae</taxon>
        <taxon>Eurotiales</taxon>
        <taxon>Elaphomycetaceae</taxon>
        <taxon>Elaphomyces</taxon>
    </lineage>
</organism>
<feature type="domain" description="Plastocyanin-like" evidence="6">
    <location>
        <begin position="495"/>
        <end position="587"/>
    </location>
</feature>
<evidence type="ECO:0000259" key="5">
    <source>
        <dbReference type="Pfam" id="PF00394"/>
    </source>
</evidence>
<proteinExistence type="inferred from homology"/>
<evidence type="ECO:0000256" key="2">
    <source>
        <dbReference type="ARBA" id="ARBA00022723"/>
    </source>
</evidence>
<evidence type="ECO:0000259" key="6">
    <source>
        <dbReference type="Pfam" id="PF07731"/>
    </source>
</evidence>
<comment type="similarity">
    <text evidence="1">Belongs to the multicopper oxidase family.</text>
</comment>
<keyword evidence="9" id="KW-1185">Reference proteome</keyword>
<comment type="caution">
    <text evidence="8">The sequence shown here is derived from an EMBL/GenBank/DDBJ whole genome shotgun (WGS) entry which is preliminary data.</text>
</comment>